<dbReference type="GO" id="GO:0008841">
    <property type="term" value="F:dihydrofolate synthase activity"/>
    <property type="evidence" value="ECO:0007669"/>
    <property type="project" value="UniProtKB-EC"/>
</dbReference>
<evidence type="ECO:0000256" key="7">
    <source>
        <dbReference type="ARBA" id="ARBA00013025"/>
    </source>
</evidence>
<comment type="catalytic activity">
    <reaction evidence="19">
        <text>10-formyltetrahydrofolyl-(gamma-L-Glu)(n) + L-glutamate + ATP = 10-formyltetrahydrofolyl-(gamma-L-Glu)(n+1) + ADP + phosphate + H(+)</text>
        <dbReference type="Rhea" id="RHEA:51904"/>
        <dbReference type="Rhea" id="RHEA-COMP:13088"/>
        <dbReference type="Rhea" id="RHEA-COMP:14300"/>
        <dbReference type="ChEBI" id="CHEBI:15378"/>
        <dbReference type="ChEBI" id="CHEBI:29985"/>
        <dbReference type="ChEBI" id="CHEBI:30616"/>
        <dbReference type="ChEBI" id="CHEBI:43474"/>
        <dbReference type="ChEBI" id="CHEBI:134413"/>
        <dbReference type="ChEBI" id="CHEBI:456216"/>
        <dbReference type="EC" id="6.3.2.17"/>
    </reaction>
</comment>
<keyword evidence="11 22" id="KW-0547">Nucleotide-binding</keyword>
<evidence type="ECO:0000256" key="18">
    <source>
        <dbReference type="ARBA" id="ARBA00047493"/>
    </source>
</evidence>
<comment type="catalytic activity">
    <reaction evidence="20">
        <text>(6R)-5,10-methylenetetrahydrofolyl-(gamma-L-Glu)(n) + L-glutamate + ATP = (6R)-5,10-methylenetetrahydrofolyl-(gamma-L-Glu)(n+1) + ADP + phosphate + H(+)</text>
        <dbReference type="Rhea" id="RHEA:51912"/>
        <dbReference type="Rhea" id="RHEA-COMP:13257"/>
        <dbReference type="Rhea" id="RHEA-COMP:13258"/>
        <dbReference type="ChEBI" id="CHEBI:15378"/>
        <dbReference type="ChEBI" id="CHEBI:29985"/>
        <dbReference type="ChEBI" id="CHEBI:30616"/>
        <dbReference type="ChEBI" id="CHEBI:43474"/>
        <dbReference type="ChEBI" id="CHEBI:136572"/>
        <dbReference type="ChEBI" id="CHEBI:456216"/>
        <dbReference type="EC" id="6.3.2.17"/>
    </reaction>
</comment>
<keyword evidence="12 22" id="KW-0067">ATP-binding</keyword>
<feature type="domain" description="Mur ligase central" evidence="24">
    <location>
        <begin position="44"/>
        <end position="261"/>
    </location>
</feature>
<keyword evidence="26" id="KW-1185">Reference proteome</keyword>
<dbReference type="FunFam" id="3.40.1190.10:FF:000011">
    <property type="entry name" value="Folylpolyglutamate synthase/dihydrofolate synthase"/>
    <property type="match status" value="1"/>
</dbReference>
<evidence type="ECO:0000256" key="3">
    <source>
        <dbReference type="ARBA" id="ARBA00004799"/>
    </source>
</evidence>
<gene>
    <name evidence="25" type="ordered locus">Glov_1236</name>
</gene>
<dbReference type="Pfam" id="PF08245">
    <property type="entry name" value="Mur_ligase_M"/>
    <property type="match status" value="1"/>
</dbReference>
<evidence type="ECO:0000256" key="5">
    <source>
        <dbReference type="ARBA" id="ARBA00008276"/>
    </source>
</evidence>
<proteinExistence type="inferred from homology"/>
<comment type="catalytic activity">
    <reaction evidence="18">
        <text>(6S)-5,6,7,8-tetrahydrofolyl-(gamma-L-Glu)(n) + L-glutamate + ATP = (6S)-5,6,7,8-tetrahydrofolyl-(gamma-L-Glu)(n+1) + ADP + phosphate + H(+)</text>
        <dbReference type="Rhea" id="RHEA:10580"/>
        <dbReference type="Rhea" id="RHEA-COMP:14738"/>
        <dbReference type="Rhea" id="RHEA-COMP:14740"/>
        <dbReference type="ChEBI" id="CHEBI:15378"/>
        <dbReference type="ChEBI" id="CHEBI:29985"/>
        <dbReference type="ChEBI" id="CHEBI:30616"/>
        <dbReference type="ChEBI" id="CHEBI:43474"/>
        <dbReference type="ChEBI" id="CHEBI:141005"/>
        <dbReference type="ChEBI" id="CHEBI:456216"/>
        <dbReference type="EC" id="6.3.2.17"/>
    </reaction>
</comment>
<evidence type="ECO:0000256" key="8">
    <source>
        <dbReference type="ARBA" id="ARBA00019357"/>
    </source>
</evidence>
<dbReference type="RefSeq" id="WP_012469306.1">
    <property type="nucleotide sequence ID" value="NC_010814.1"/>
</dbReference>
<evidence type="ECO:0000259" key="24">
    <source>
        <dbReference type="Pfam" id="PF08245"/>
    </source>
</evidence>
<dbReference type="Pfam" id="PF02875">
    <property type="entry name" value="Mur_ligase_C"/>
    <property type="match status" value="1"/>
</dbReference>
<evidence type="ECO:0000256" key="13">
    <source>
        <dbReference type="ARBA" id="ARBA00022842"/>
    </source>
</evidence>
<dbReference type="KEGG" id="glo:Glov_1236"/>
<evidence type="ECO:0000256" key="9">
    <source>
        <dbReference type="ARBA" id="ARBA00022598"/>
    </source>
</evidence>
<comment type="catalytic activity">
    <reaction evidence="21">
        <text>7,8-dihydropteroate + L-glutamate + ATP = 7,8-dihydrofolate + ADP + phosphate + H(+)</text>
        <dbReference type="Rhea" id="RHEA:23584"/>
        <dbReference type="ChEBI" id="CHEBI:15378"/>
        <dbReference type="ChEBI" id="CHEBI:17839"/>
        <dbReference type="ChEBI" id="CHEBI:29985"/>
        <dbReference type="ChEBI" id="CHEBI:30616"/>
        <dbReference type="ChEBI" id="CHEBI:43474"/>
        <dbReference type="ChEBI" id="CHEBI:57451"/>
        <dbReference type="ChEBI" id="CHEBI:456216"/>
        <dbReference type="EC" id="6.3.2.12"/>
    </reaction>
</comment>
<dbReference type="InterPro" id="IPR001645">
    <property type="entry name" value="Folylpolyglutamate_synth"/>
</dbReference>
<evidence type="ECO:0000256" key="10">
    <source>
        <dbReference type="ARBA" id="ARBA00022723"/>
    </source>
</evidence>
<dbReference type="InterPro" id="IPR036615">
    <property type="entry name" value="Mur_ligase_C_dom_sf"/>
</dbReference>
<dbReference type="EC" id="6.3.2.12" evidence="6"/>
<evidence type="ECO:0000256" key="2">
    <source>
        <dbReference type="ARBA" id="ARBA00002714"/>
    </source>
</evidence>
<evidence type="ECO:0000256" key="1">
    <source>
        <dbReference type="ARBA" id="ARBA00001946"/>
    </source>
</evidence>
<dbReference type="STRING" id="398767.Glov_1236"/>
<dbReference type="InterPro" id="IPR004101">
    <property type="entry name" value="Mur_ligase_C"/>
</dbReference>
<dbReference type="HOGENOM" id="CLU_015869_1_2_7"/>
<keyword evidence="13" id="KW-0460">Magnesium</keyword>
<dbReference type="GO" id="GO:0046654">
    <property type="term" value="P:tetrahydrofolate biosynthetic process"/>
    <property type="evidence" value="ECO:0007669"/>
    <property type="project" value="UniProtKB-UniPathway"/>
</dbReference>
<evidence type="ECO:0000256" key="16">
    <source>
        <dbReference type="ARBA" id="ARBA00030592"/>
    </source>
</evidence>
<evidence type="ECO:0000259" key="23">
    <source>
        <dbReference type="Pfam" id="PF02875"/>
    </source>
</evidence>
<comment type="pathway">
    <text evidence="3">Cofactor biosynthesis; tetrahydrofolate biosynthesis; 7,8-dihydrofolate from 2-amino-4-hydroxy-6-hydroxymethyl-7,8-dihydropteridine diphosphate and 4-aminobenzoate: step 2/2.</text>
</comment>
<comment type="pathway">
    <text evidence="4">Cofactor biosynthesis; tetrahydrofolylpolyglutamate biosynthesis.</text>
</comment>
<dbReference type="Proteomes" id="UP000002420">
    <property type="component" value="Chromosome"/>
</dbReference>
<dbReference type="eggNOG" id="COG0285">
    <property type="taxonomic scope" value="Bacteria"/>
</dbReference>
<evidence type="ECO:0000256" key="20">
    <source>
        <dbReference type="ARBA" id="ARBA00049035"/>
    </source>
</evidence>
<dbReference type="GO" id="GO:0004326">
    <property type="term" value="F:tetrahydrofolylpolyglutamate synthase activity"/>
    <property type="evidence" value="ECO:0007669"/>
    <property type="project" value="UniProtKB-EC"/>
</dbReference>
<keyword evidence="10" id="KW-0479">Metal-binding</keyword>
<evidence type="ECO:0000256" key="19">
    <source>
        <dbReference type="ARBA" id="ARBA00047808"/>
    </source>
</evidence>
<comment type="similarity">
    <text evidence="5 22">Belongs to the folylpolyglutamate synthase family.</text>
</comment>
<comment type="function">
    <text evidence="2">Functions in two distinct reactions of the de novo folate biosynthetic pathway. Catalyzes the addition of a glutamate residue to dihydropteroate (7,8-dihydropteroate or H2Pte) to form dihydrofolate (7,8-dihydrofolate monoglutamate or H2Pte-Glu). Also catalyzes successive additions of L-glutamate to tetrahydrofolate or 10-formyltetrahydrofolate or 5,10-methylenetetrahydrofolate, leading to folylpolyglutamate derivatives.</text>
</comment>
<dbReference type="SUPFAM" id="SSF53623">
    <property type="entry name" value="MurD-like peptide ligases, catalytic domain"/>
    <property type="match status" value="1"/>
</dbReference>
<dbReference type="Gene3D" id="3.40.1190.10">
    <property type="entry name" value="Mur-like, catalytic domain"/>
    <property type="match status" value="1"/>
</dbReference>
<dbReference type="GO" id="GO:0046872">
    <property type="term" value="F:metal ion binding"/>
    <property type="evidence" value="ECO:0007669"/>
    <property type="project" value="UniProtKB-KW"/>
</dbReference>
<keyword evidence="14" id="KW-0289">Folate biosynthesis</keyword>
<feature type="domain" description="Mur ligase C-terminal" evidence="23">
    <location>
        <begin position="287"/>
        <end position="407"/>
    </location>
</feature>
<dbReference type="PANTHER" id="PTHR11136:SF0">
    <property type="entry name" value="DIHYDROFOLATE SYNTHETASE-RELATED"/>
    <property type="match status" value="1"/>
</dbReference>
<sequence>MPASQQLSRLFGRRRFNIKPGLERITALLERHGHPERSFAAIHVVGTNGKGSTAAFLAAIIEQAGYCTGLFTSPHLVSYTERFRVNGVDCPPEQLEALIPDLLEQAGPDDTFFELTTALACHWFARNKVQLAVLEAGMGGRSDATAAVAGIATIISPIALDHCQWLGNDLQSIAAEKVAIARPGSPVISAVQPPDVQAVIEEYCRTNNNRLLLAGRDFNATSNGADTGLTFTGSSGSLSGLHPSLSGSYQTGNAALALAAAEQLATLGFPISQQAMQAGLATARWPGRLERLRLADGSELLLDGAHNPAGAQALAAALQELGKRRIILLLGMMEDKDLQGVLQPLLQRVQQVITVSPAQERALPATELAARCRTAGTPATAADSVAAGLEAARAAAGPGDLIVAAGSLFLVGELKALLAGVPCEAVRG</sequence>
<dbReference type="EMBL" id="CP001089">
    <property type="protein sequence ID" value="ACD94958.1"/>
    <property type="molecule type" value="Genomic_DNA"/>
</dbReference>
<evidence type="ECO:0000256" key="14">
    <source>
        <dbReference type="ARBA" id="ARBA00022909"/>
    </source>
</evidence>
<evidence type="ECO:0000313" key="26">
    <source>
        <dbReference type="Proteomes" id="UP000002420"/>
    </source>
</evidence>
<dbReference type="NCBIfam" id="TIGR01499">
    <property type="entry name" value="folC"/>
    <property type="match status" value="1"/>
</dbReference>
<comment type="cofactor">
    <cofactor evidence="1">
        <name>Mg(2+)</name>
        <dbReference type="ChEBI" id="CHEBI:18420"/>
    </cofactor>
</comment>
<dbReference type="GO" id="GO:0005737">
    <property type="term" value="C:cytoplasm"/>
    <property type="evidence" value="ECO:0007669"/>
    <property type="project" value="TreeGrafter"/>
</dbReference>
<dbReference type="PIRSF" id="PIRSF001563">
    <property type="entry name" value="Folylpolyglu_synth"/>
    <property type="match status" value="1"/>
</dbReference>
<accession>B3E778</accession>
<dbReference type="InterPro" id="IPR036565">
    <property type="entry name" value="Mur-like_cat_sf"/>
</dbReference>
<evidence type="ECO:0000256" key="22">
    <source>
        <dbReference type="PIRNR" id="PIRNR001563"/>
    </source>
</evidence>
<organism evidence="25 26">
    <name type="scientific">Trichlorobacter lovleyi (strain ATCC BAA-1151 / DSM 17278 / SZ)</name>
    <name type="common">Geobacter lovleyi</name>
    <dbReference type="NCBI Taxonomy" id="398767"/>
    <lineage>
        <taxon>Bacteria</taxon>
        <taxon>Pseudomonadati</taxon>
        <taxon>Thermodesulfobacteriota</taxon>
        <taxon>Desulfuromonadia</taxon>
        <taxon>Geobacterales</taxon>
        <taxon>Geobacteraceae</taxon>
        <taxon>Trichlorobacter</taxon>
    </lineage>
</organism>
<dbReference type="InterPro" id="IPR013221">
    <property type="entry name" value="Mur_ligase_cen"/>
</dbReference>
<reference evidence="25 26" key="1">
    <citation type="submission" date="2008-05" db="EMBL/GenBank/DDBJ databases">
        <title>Complete sequence of chromosome of Geobacter lovleyi SZ.</title>
        <authorList>
            <consortium name="US DOE Joint Genome Institute"/>
            <person name="Lucas S."/>
            <person name="Copeland A."/>
            <person name="Lapidus A."/>
            <person name="Glavina del Rio T."/>
            <person name="Dalin E."/>
            <person name="Tice H."/>
            <person name="Bruce D."/>
            <person name="Goodwin L."/>
            <person name="Pitluck S."/>
            <person name="Chertkov O."/>
            <person name="Meincke L."/>
            <person name="Brettin T."/>
            <person name="Detter J.C."/>
            <person name="Han C."/>
            <person name="Tapia R."/>
            <person name="Kuske C.R."/>
            <person name="Schmutz J."/>
            <person name="Larimer F."/>
            <person name="Land M."/>
            <person name="Hauser L."/>
            <person name="Kyrpides N."/>
            <person name="Mikhailova N."/>
            <person name="Sung Y."/>
            <person name="Fletcher K.E."/>
            <person name="Ritalahti K.M."/>
            <person name="Loeffler F.E."/>
            <person name="Richardson P."/>
        </authorList>
    </citation>
    <scope>NUCLEOTIDE SEQUENCE [LARGE SCALE GENOMIC DNA]</scope>
    <source>
        <strain evidence="26">ATCC BAA-1151 / DSM 17278 / SZ</strain>
    </source>
</reference>
<dbReference type="EC" id="6.3.2.17" evidence="7"/>
<evidence type="ECO:0000256" key="12">
    <source>
        <dbReference type="ARBA" id="ARBA00022840"/>
    </source>
</evidence>
<dbReference type="Gene3D" id="3.90.190.20">
    <property type="entry name" value="Mur ligase, C-terminal domain"/>
    <property type="match status" value="1"/>
</dbReference>
<dbReference type="OrthoDB" id="9809356at2"/>
<dbReference type="GO" id="GO:0046656">
    <property type="term" value="P:folic acid biosynthetic process"/>
    <property type="evidence" value="ECO:0007669"/>
    <property type="project" value="UniProtKB-KW"/>
</dbReference>
<dbReference type="GO" id="GO:0005524">
    <property type="term" value="F:ATP binding"/>
    <property type="evidence" value="ECO:0007669"/>
    <property type="project" value="UniProtKB-KW"/>
</dbReference>
<evidence type="ECO:0000256" key="4">
    <source>
        <dbReference type="ARBA" id="ARBA00005150"/>
    </source>
</evidence>
<evidence type="ECO:0000256" key="17">
    <source>
        <dbReference type="ARBA" id="ARBA00032510"/>
    </source>
</evidence>
<evidence type="ECO:0000256" key="6">
    <source>
        <dbReference type="ARBA" id="ARBA00013023"/>
    </source>
</evidence>
<dbReference type="UniPathway" id="UPA00077">
    <property type="reaction ID" value="UER00157"/>
</dbReference>
<dbReference type="SUPFAM" id="SSF53244">
    <property type="entry name" value="MurD-like peptide ligases, peptide-binding domain"/>
    <property type="match status" value="1"/>
</dbReference>
<evidence type="ECO:0000313" key="25">
    <source>
        <dbReference type="EMBL" id="ACD94958.1"/>
    </source>
</evidence>
<evidence type="ECO:0000256" key="21">
    <source>
        <dbReference type="ARBA" id="ARBA00049161"/>
    </source>
</evidence>
<keyword evidence="9 22" id="KW-0436">Ligase</keyword>
<evidence type="ECO:0000256" key="15">
    <source>
        <dbReference type="ARBA" id="ARBA00030048"/>
    </source>
</evidence>
<name>B3E778_TRIL1</name>
<dbReference type="PANTHER" id="PTHR11136">
    <property type="entry name" value="FOLYLPOLYGLUTAMATE SYNTHASE-RELATED"/>
    <property type="match status" value="1"/>
</dbReference>
<evidence type="ECO:0000256" key="11">
    <source>
        <dbReference type="ARBA" id="ARBA00022741"/>
    </source>
</evidence>
<protein>
    <recommendedName>
        <fullName evidence="8">Dihydrofolate synthase/folylpolyglutamate synthase</fullName>
        <ecNumber evidence="6">6.3.2.12</ecNumber>
        <ecNumber evidence="7">6.3.2.17</ecNumber>
    </recommendedName>
    <alternativeName>
        <fullName evidence="17">Folylpoly-gamma-glutamate synthetase-dihydrofolate synthetase</fullName>
    </alternativeName>
    <alternativeName>
        <fullName evidence="15">Folylpolyglutamate synthetase</fullName>
    </alternativeName>
    <alternativeName>
        <fullName evidence="16">Tetrahydrofolylpolyglutamate synthase</fullName>
    </alternativeName>
</protein>
<dbReference type="AlphaFoldDB" id="B3E778"/>